<protein>
    <submittedName>
        <fullName evidence="1">Uncharacterized protein</fullName>
    </submittedName>
</protein>
<dbReference type="Proteomes" id="UP000324222">
    <property type="component" value="Unassembled WGS sequence"/>
</dbReference>
<comment type="caution">
    <text evidence="1">The sequence shown here is derived from an EMBL/GenBank/DDBJ whole genome shotgun (WGS) entry which is preliminary data.</text>
</comment>
<reference evidence="1 2" key="1">
    <citation type="submission" date="2019-05" db="EMBL/GenBank/DDBJ databases">
        <title>Another draft genome of Portunus trituberculatus and its Hox gene families provides insights of decapod evolution.</title>
        <authorList>
            <person name="Jeong J.-H."/>
            <person name="Song I."/>
            <person name="Kim S."/>
            <person name="Choi T."/>
            <person name="Kim D."/>
            <person name="Ryu S."/>
            <person name="Kim W."/>
        </authorList>
    </citation>
    <scope>NUCLEOTIDE SEQUENCE [LARGE SCALE GENOMIC DNA]</scope>
    <source>
        <tissue evidence="1">Muscle</tissue>
    </source>
</reference>
<dbReference type="AlphaFoldDB" id="A0A5B7F3D5"/>
<organism evidence="1 2">
    <name type="scientific">Portunus trituberculatus</name>
    <name type="common">Swimming crab</name>
    <name type="synonym">Neptunus trituberculatus</name>
    <dbReference type="NCBI Taxonomy" id="210409"/>
    <lineage>
        <taxon>Eukaryota</taxon>
        <taxon>Metazoa</taxon>
        <taxon>Ecdysozoa</taxon>
        <taxon>Arthropoda</taxon>
        <taxon>Crustacea</taxon>
        <taxon>Multicrustacea</taxon>
        <taxon>Malacostraca</taxon>
        <taxon>Eumalacostraca</taxon>
        <taxon>Eucarida</taxon>
        <taxon>Decapoda</taxon>
        <taxon>Pleocyemata</taxon>
        <taxon>Brachyura</taxon>
        <taxon>Eubrachyura</taxon>
        <taxon>Portunoidea</taxon>
        <taxon>Portunidae</taxon>
        <taxon>Portuninae</taxon>
        <taxon>Portunus</taxon>
    </lineage>
</organism>
<name>A0A5B7F3D5_PORTR</name>
<evidence type="ECO:0000313" key="1">
    <source>
        <dbReference type="EMBL" id="MPC40057.1"/>
    </source>
</evidence>
<evidence type="ECO:0000313" key="2">
    <source>
        <dbReference type="Proteomes" id="UP000324222"/>
    </source>
</evidence>
<dbReference type="EMBL" id="VSRR010004563">
    <property type="protein sequence ID" value="MPC40057.1"/>
    <property type="molecule type" value="Genomic_DNA"/>
</dbReference>
<keyword evidence="2" id="KW-1185">Reference proteome</keyword>
<sequence length="91" mass="10201">MAGLQDFAAPISRAVRASTGRWYGCLVRLSKDLSRNTRASFSTTSPPPQPSKTVFLDSRLLLAGRQVPIAKSRRSRLTTHNYIIQTRIRTK</sequence>
<accession>A0A5B7F3D5</accession>
<proteinExistence type="predicted"/>
<gene>
    <name evidence="1" type="ORF">E2C01_033609</name>
</gene>